<dbReference type="PANTHER" id="PTHR30204">
    <property type="entry name" value="REDOX-CYCLING DRUG-SENSING TRANSCRIPTIONAL ACTIVATOR SOXR"/>
    <property type="match status" value="1"/>
</dbReference>
<dbReference type="InterPro" id="IPR046938">
    <property type="entry name" value="DNA_clamp_sf"/>
</dbReference>
<dbReference type="Proteomes" id="UP000618382">
    <property type="component" value="Unassembled WGS sequence"/>
</dbReference>
<evidence type="ECO:0000256" key="1">
    <source>
        <dbReference type="ARBA" id="ARBA00023125"/>
    </source>
</evidence>
<evidence type="ECO:0000313" key="6">
    <source>
        <dbReference type="Proteomes" id="UP000618382"/>
    </source>
</evidence>
<dbReference type="GO" id="GO:0009360">
    <property type="term" value="C:DNA polymerase III complex"/>
    <property type="evidence" value="ECO:0007669"/>
    <property type="project" value="InterPro"/>
</dbReference>
<evidence type="ECO:0000313" key="4">
    <source>
        <dbReference type="EMBL" id="NYD86236.1"/>
    </source>
</evidence>
<dbReference type="Gene3D" id="3.10.150.10">
    <property type="entry name" value="DNA Polymerase III, subunit A, domain 2"/>
    <property type="match status" value="1"/>
</dbReference>
<dbReference type="EMBL" id="JACCBK010000001">
    <property type="protein sequence ID" value="NYD86236.1"/>
    <property type="molecule type" value="Genomic_DNA"/>
</dbReference>
<sequence length="332" mass="34544">MHDDLLSIGAFARAGGLPVSALRFYDAAGVLRPVHVDRATGYRWYAPAQVGTARLVASLRQAGLPVPDLVAVLAAPDAAGTVLDRHRGRLEADLAAATRHLEAARALLLRTARGTVDAADLVRAVTAVRHAVAATDSTWPGLTGVLLHLDGPTLRLVGCDRHRLALATVPVRDPSGPPVRVVAPLPLVDALVTAAPSGAGPITLGTHVVDVLGLTSEPVAAPYPDYAPLLAPPQARASTVGSDALVASASAAGDVLVVRLDHDDVRLTAPGPRDVLGYSRTFVLDAVRAAHAEHVTLAVEGDRSVLRVTATHRAQDASLVMPIRLQERRTAA</sequence>
<dbReference type="RefSeq" id="WP_140457901.1">
    <property type="nucleotide sequence ID" value="NZ_BAABFI010000001.1"/>
</dbReference>
<dbReference type="PROSITE" id="PS50937">
    <property type="entry name" value="HTH_MERR_2"/>
    <property type="match status" value="1"/>
</dbReference>
<organism evidence="4 5">
    <name type="scientific">Cellulomonas oligotrophica</name>
    <dbReference type="NCBI Taxonomy" id="931536"/>
    <lineage>
        <taxon>Bacteria</taxon>
        <taxon>Bacillati</taxon>
        <taxon>Actinomycetota</taxon>
        <taxon>Actinomycetes</taxon>
        <taxon>Micrococcales</taxon>
        <taxon>Cellulomonadaceae</taxon>
        <taxon>Cellulomonas</taxon>
    </lineage>
</organism>
<reference evidence="3 6" key="2">
    <citation type="submission" date="2021-01" db="EMBL/GenBank/DDBJ databases">
        <title>Whole genome shotgun sequence of Cellulomonas oligotrophica NBRC 109435.</title>
        <authorList>
            <person name="Komaki H."/>
            <person name="Tamura T."/>
        </authorList>
    </citation>
    <scope>NUCLEOTIDE SEQUENCE [LARGE SCALE GENOMIC DNA]</scope>
    <source>
        <strain evidence="3 6">NBRC 109435</strain>
    </source>
</reference>
<dbReference type="InterPro" id="IPR047057">
    <property type="entry name" value="MerR_fam"/>
</dbReference>
<comment type="caution">
    <text evidence="4">The sequence shown here is derived from an EMBL/GenBank/DDBJ whole genome shotgun (WGS) entry which is preliminary data.</text>
</comment>
<dbReference type="GO" id="GO:0008408">
    <property type="term" value="F:3'-5' exonuclease activity"/>
    <property type="evidence" value="ECO:0007669"/>
    <property type="project" value="InterPro"/>
</dbReference>
<dbReference type="InterPro" id="IPR022637">
    <property type="entry name" value="DNA_polIII_beta_cen"/>
</dbReference>
<evidence type="ECO:0000313" key="5">
    <source>
        <dbReference type="Proteomes" id="UP000577956"/>
    </source>
</evidence>
<proteinExistence type="predicted"/>
<name>A0A7Y9FHW1_9CELL</name>
<dbReference type="Pfam" id="PF02767">
    <property type="entry name" value="DNA_pol3_beta_2"/>
    <property type="match status" value="1"/>
</dbReference>
<dbReference type="Pfam" id="PF13411">
    <property type="entry name" value="MerR_1"/>
    <property type="match status" value="1"/>
</dbReference>
<keyword evidence="1 4" id="KW-0238">DNA-binding</keyword>
<dbReference type="AlphaFoldDB" id="A0A7Y9FHW1"/>
<protein>
    <submittedName>
        <fullName evidence="4">DNA-binding transcriptional MerR regulator</fullName>
    </submittedName>
</protein>
<dbReference type="SMART" id="SM00422">
    <property type="entry name" value="HTH_MERR"/>
    <property type="match status" value="1"/>
</dbReference>
<dbReference type="SUPFAM" id="SSF46955">
    <property type="entry name" value="Putative DNA-binding domain"/>
    <property type="match status" value="1"/>
</dbReference>
<dbReference type="InterPro" id="IPR000551">
    <property type="entry name" value="MerR-type_HTH_dom"/>
</dbReference>
<evidence type="ECO:0000313" key="3">
    <source>
        <dbReference type="EMBL" id="GIG34437.1"/>
    </source>
</evidence>
<dbReference type="Gene3D" id="1.10.1660.10">
    <property type="match status" value="1"/>
</dbReference>
<evidence type="ECO:0000259" key="2">
    <source>
        <dbReference type="PROSITE" id="PS50937"/>
    </source>
</evidence>
<dbReference type="GO" id="GO:0006260">
    <property type="term" value="P:DNA replication"/>
    <property type="evidence" value="ECO:0007669"/>
    <property type="project" value="InterPro"/>
</dbReference>
<dbReference type="Proteomes" id="UP000577956">
    <property type="component" value="Unassembled WGS sequence"/>
</dbReference>
<accession>A0A7Y9FHW1</accession>
<dbReference type="SUPFAM" id="SSF55979">
    <property type="entry name" value="DNA clamp"/>
    <property type="match status" value="1"/>
</dbReference>
<dbReference type="PANTHER" id="PTHR30204:SF97">
    <property type="entry name" value="MERR FAMILY REGULATORY PROTEIN"/>
    <property type="match status" value="1"/>
</dbReference>
<reference evidence="4 5" key="1">
    <citation type="submission" date="2020-07" db="EMBL/GenBank/DDBJ databases">
        <title>Sequencing the genomes of 1000 actinobacteria strains.</title>
        <authorList>
            <person name="Klenk H.-P."/>
        </authorList>
    </citation>
    <scope>NUCLEOTIDE SEQUENCE [LARGE SCALE GENOMIC DNA]</scope>
    <source>
        <strain evidence="4 5">DSM 24482</strain>
    </source>
</reference>
<dbReference type="GO" id="GO:0003677">
    <property type="term" value="F:DNA binding"/>
    <property type="evidence" value="ECO:0007669"/>
    <property type="project" value="UniProtKB-KW"/>
</dbReference>
<dbReference type="EMBL" id="BONN01000017">
    <property type="protein sequence ID" value="GIG34437.1"/>
    <property type="molecule type" value="Genomic_DNA"/>
</dbReference>
<dbReference type="InterPro" id="IPR009061">
    <property type="entry name" value="DNA-bd_dom_put_sf"/>
</dbReference>
<gene>
    <name evidence="4" type="ORF">BKA21_001785</name>
    <name evidence="3" type="ORF">Col01nite_35960</name>
</gene>
<dbReference type="GO" id="GO:0003700">
    <property type="term" value="F:DNA-binding transcription factor activity"/>
    <property type="evidence" value="ECO:0007669"/>
    <property type="project" value="InterPro"/>
</dbReference>
<dbReference type="GO" id="GO:0003887">
    <property type="term" value="F:DNA-directed DNA polymerase activity"/>
    <property type="evidence" value="ECO:0007669"/>
    <property type="project" value="InterPro"/>
</dbReference>
<keyword evidence="6" id="KW-1185">Reference proteome</keyword>
<feature type="domain" description="HTH merR-type" evidence="2">
    <location>
        <begin position="5"/>
        <end position="75"/>
    </location>
</feature>